<accession>A0A0D2EEX3</accession>
<evidence type="ECO:0008006" key="4">
    <source>
        <dbReference type="Google" id="ProtNLM"/>
    </source>
</evidence>
<feature type="compositionally biased region" description="Polar residues" evidence="1">
    <location>
        <begin position="61"/>
        <end position="88"/>
    </location>
</feature>
<dbReference type="RefSeq" id="XP_016615285.1">
    <property type="nucleotide sequence ID" value="XM_016768378.1"/>
</dbReference>
<dbReference type="PANTHER" id="PTHR37540">
    <property type="entry name" value="TRANSCRIPTION FACTOR (ACR-2), PUTATIVE-RELATED-RELATED"/>
    <property type="match status" value="1"/>
</dbReference>
<protein>
    <recommendedName>
        <fullName evidence="4">Transcription factor domain-containing protein</fullName>
    </recommendedName>
</protein>
<dbReference type="AlphaFoldDB" id="A0A0D2EEX3"/>
<sequence length="574" mass="63766">MPDQTEEVNPTTEKEQAGPKVRFVTARPASTQARREAKALIRAHASRASWAKIKQGKQLKQETGAQIGSSQAPREQQTRLVNTELVSRSNDEQDNDASLEGAGPSASRQIVPSRAVRQTILDSCPVPSPLHTVGVGDFDPFASYPSRLPKEIATQLIGQVNHFLNIIFLPDPDRPEESVARHWISWYMSDSTLFHALCFGQLARLSATEPSGLKPVSRKVHWYCYSEVVRDVNRRFNNVSTRCSDESVLAVQALAFHGDKTEDDREPPRSPSQGPMNAMQGLDIYAGRLDPVNIHVLGLARMLSMRGGIGEIKAPGLAAMLSYGDLILASRSLQKPTLIFVPIGESPERTITTVKRTGHPLGQLGSGFQTLHDLLPLDFAQELYFVLLHLSTYLLAVDDYIMGRPQAQSLGILADQRNFVQHSLMSMFSGPGDSTSQHEMYALQQATWCAGVVYSLIAVFPVPHTRAPFAKLAARIKQHLVSTSSSHNGKKWQTGASLMLWITFMGALASTADEASEAEKTWYISVLERLVHRMQILSWQSLKDRLLHFLWFPSTSDIDGQQLWREIHTSNPFK</sequence>
<name>A0A0D2EEX3_CLAB1</name>
<dbReference type="EMBL" id="KN846998">
    <property type="protein sequence ID" value="KIW88616.1"/>
    <property type="molecule type" value="Genomic_DNA"/>
</dbReference>
<dbReference type="GeneID" id="27703590"/>
<proteinExistence type="predicted"/>
<dbReference type="OrthoDB" id="3469466at2759"/>
<dbReference type="PANTHER" id="PTHR37540:SF5">
    <property type="entry name" value="TRANSCRIPTION FACTOR DOMAIN-CONTAINING PROTEIN"/>
    <property type="match status" value="1"/>
</dbReference>
<evidence type="ECO:0000313" key="2">
    <source>
        <dbReference type="EMBL" id="KIW88616.1"/>
    </source>
</evidence>
<dbReference type="VEuPathDB" id="FungiDB:Z519_10662"/>
<evidence type="ECO:0000256" key="1">
    <source>
        <dbReference type="SAM" id="MobiDB-lite"/>
    </source>
</evidence>
<gene>
    <name evidence="2" type="ORF">Z519_10662</name>
</gene>
<evidence type="ECO:0000313" key="3">
    <source>
        <dbReference type="Proteomes" id="UP000053789"/>
    </source>
</evidence>
<keyword evidence="3" id="KW-1185">Reference proteome</keyword>
<dbReference type="HOGENOM" id="CLU_015771_1_1_1"/>
<dbReference type="Proteomes" id="UP000053789">
    <property type="component" value="Unassembled WGS sequence"/>
</dbReference>
<organism evidence="2 3">
    <name type="scientific">Cladophialophora bantiana (strain ATCC 10958 / CBS 173.52 / CDC B-1940 / NIH 8579)</name>
    <name type="common">Xylohypha bantiana</name>
    <dbReference type="NCBI Taxonomy" id="1442370"/>
    <lineage>
        <taxon>Eukaryota</taxon>
        <taxon>Fungi</taxon>
        <taxon>Dikarya</taxon>
        <taxon>Ascomycota</taxon>
        <taxon>Pezizomycotina</taxon>
        <taxon>Eurotiomycetes</taxon>
        <taxon>Chaetothyriomycetidae</taxon>
        <taxon>Chaetothyriales</taxon>
        <taxon>Herpotrichiellaceae</taxon>
        <taxon>Cladophialophora</taxon>
    </lineage>
</organism>
<feature type="region of interest" description="Disordered" evidence="1">
    <location>
        <begin position="1"/>
        <end position="111"/>
    </location>
</feature>
<reference evidence="2" key="1">
    <citation type="submission" date="2015-01" db="EMBL/GenBank/DDBJ databases">
        <title>The Genome Sequence of Cladophialophora bantiana CBS 173.52.</title>
        <authorList>
            <consortium name="The Broad Institute Genomics Platform"/>
            <person name="Cuomo C."/>
            <person name="de Hoog S."/>
            <person name="Gorbushina A."/>
            <person name="Stielow B."/>
            <person name="Teixiera M."/>
            <person name="Abouelleil A."/>
            <person name="Chapman S.B."/>
            <person name="Priest M."/>
            <person name="Young S.K."/>
            <person name="Wortman J."/>
            <person name="Nusbaum C."/>
            <person name="Birren B."/>
        </authorList>
    </citation>
    <scope>NUCLEOTIDE SEQUENCE [LARGE SCALE GENOMIC DNA]</scope>
    <source>
        <strain evidence="2">CBS 173.52</strain>
    </source>
</reference>